<dbReference type="InterPro" id="IPR033470">
    <property type="entry name" value="FakA-like_C"/>
</dbReference>
<dbReference type="SMART" id="SM01121">
    <property type="entry name" value="Dak1_2"/>
    <property type="match status" value="1"/>
</dbReference>
<organism evidence="3 4">
    <name type="scientific">Alkalibacterium gilvum</name>
    <dbReference type="NCBI Taxonomy" id="1130080"/>
    <lineage>
        <taxon>Bacteria</taxon>
        <taxon>Bacillati</taxon>
        <taxon>Bacillota</taxon>
        <taxon>Bacilli</taxon>
        <taxon>Lactobacillales</taxon>
        <taxon>Carnobacteriaceae</taxon>
        <taxon>Alkalibacterium</taxon>
    </lineage>
</organism>
<keyword evidence="4" id="KW-1185">Reference proteome</keyword>
<feature type="domain" description="DhaL" evidence="2">
    <location>
        <begin position="7"/>
        <end position="197"/>
    </location>
</feature>
<dbReference type="InterPro" id="IPR050270">
    <property type="entry name" value="DegV_domain_contain"/>
</dbReference>
<dbReference type="PROSITE" id="PS51480">
    <property type="entry name" value="DHAL"/>
    <property type="match status" value="1"/>
</dbReference>
<evidence type="ECO:0000313" key="4">
    <source>
        <dbReference type="Proteomes" id="UP000198564"/>
    </source>
</evidence>
<dbReference type="SUPFAM" id="SSF82549">
    <property type="entry name" value="DAK1/DegV-like"/>
    <property type="match status" value="1"/>
</dbReference>
<dbReference type="InterPro" id="IPR048394">
    <property type="entry name" value="FakA-like_M"/>
</dbReference>
<dbReference type="PANTHER" id="PTHR33434:SF4">
    <property type="entry name" value="PHOSPHATASE PROTEIN"/>
    <property type="match status" value="1"/>
</dbReference>
<protein>
    <recommendedName>
        <fullName evidence="2">DhaL domain-containing protein</fullName>
    </recommendedName>
</protein>
<gene>
    <name evidence="3" type="ORF">SAMN04488113_11317</name>
</gene>
<sequence length="590" mass="65367">METITHDDLYNGLINGAREVMNNRQFLNNINVFPVADGDTGSNLFSTMHSIVYHSERKENTKTTLEAIADSAIMGARGNSGLIFAQYFQGLSEGMTSETEITRENFVTAIKKAMDYAYQAVEKPVEGTMLTTMSVFYDALIKEVNSHETFEKILSSAFAKVEDAVENTTGQLKVLQKSSVVDSGAKGFAYFIKGFLAGIQGHLLSKDSLDTEEEAIPAIDIHDHEIGEYRYCTEALIERNEAGENLKTVLSDIGDSIVQVKGKTKTRVHVHTNDPAEMFDRLSKQGKLIEQKVDDMNLQYERVHNRKYKTVIVTDSIADLPKEIIDDAQVHVIHMSLLVGEESYIDKLTVTNEKLFDLAKQKQTHPTSSQPTIKNIENTYRYLLTYYDTVIVLTVAKALSGTYNAFKKAAETFEENKQSIHVLETKQNSVAEGLIVWQAIENLKAGKSVEEILSEAERSISQSKILVKINTLDNMIASGRLSVRAGGIAKKVGLKPIVSLDEKGDGEVFKIAFQAKTAQKKILKHLKTLNEKKGIKYYAVTYVDDKKLGEAFAEELSGVLNKEPEFITKSSGVIAMGAGKGAVAVAYITE</sequence>
<dbReference type="InterPro" id="IPR003797">
    <property type="entry name" value="DegV"/>
</dbReference>
<reference evidence="4" key="1">
    <citation type="submission" date="2016-10" db="EMBL/GenBank/DDBJ databases">
        <authorList>
            <person name="Varghese N."/>
            <person name="Submissions S."/>
        </authorList>
    </citation>
    <scope>NUCLEOTIDE SEQUENCE [LARGE SCALE GENOMIC DNA]</scope>
    <source>
        <strain evidence="4">DSM 25751</strain>
    </source>
</reference>
<dbReference type="SMART" id="SM01120">
    <property type="entry name" value="Dak2"/>
    <property type="match status" value="1"/>
</dbReference>
<dbReference type="Pfam" id="PF02645">
    <property type="entry name" value="DegV"/>
    <property type="match status" value="1"/>
</dbReference>
<dbReference type="SUPFAM" id="SSF101473">
    <property type="entry name" value="DhaL-like"/>
    <property type="match status" value="1"/>
</dbReference>
<dbReference type="EMBL" id="FNYW01000013">
    <property type="protein sequence ID" value="SEI71449.1"/>
    <property type="molecule type" value="Genomic_DNA"/>
</dbReference>
<dbReference type="RefSeq" id="WP_091634152.1">
    <property type="nucleotide sequence ID" value="NZ_FNYW01000013.1"/>
</dbReference>
<keyword evidence="1" id="KW-0446">Lipid-binding</keyword>
<dbReference type="Gene3D" id="3.30.1180.10">
    <property type="match status" value="1"/>
</dbReference>
<dbReference type="InterPro" id="IPR043168">
    <property type="entry name" value="DegV_C"/>
</dbReference>
<dbReference type="Pfam" id="PF21645">
    <property type="entry name" value="FakA-like_M"/>
    <property type="match status" value="1"/>
</dbReference>
<dbReference type="PANTHER" id="PTHR33434">
    <property type="entry name" value="DEGV DOMAIN-CONTAINING PROTEIN DR_1986-RELATED"/>
    <property type="match status" value="1"/>
</dbReference>
<dbReference type="InterPro" id="IPR004007">
    <property type="entry name" value="DhaL_dom"/>
</dbReference>
<dbReference type="AlphaFoldDB" id="A0A1H6SU21"/>
<evidence type="ECO:0000256" key="1">
    <source>
        <dbReference type="ARBA" id="ARBA00023121"/>
    </source>
</evidence>
<dbReference type="PROSITE" id="PS51482">
    <property type="entry name" value="DEGV"/>
    <property type="match status" value="1"/>
</dbReference>
<dbReference type="NCBIfam" id="TIGR00762">
    <property type="entry name" value="DegV"/>
    <property type="match status" value="1"/>
</dbReference>
<proteinExistence type="predicted"/>
<dbReference type="STRING" id="1130080.SAMN04488113_11317"/>
<evidence type="ECO:0000259" key="2">
    <source>
        <dbReference type="PROSITE" id="PS51480"/>
    </source>
</evidence>
<accession>A0A1H6SU21</accession>
<dbReference type="Gene3D" id="1.25.40.340">
    <property type="match status" value="1"/>
</dbReference>
<dbReference type="Proteomes" id="UP000198564">
    <property type="component" value="Unassembled WGS sequence"/>
</dbReference>
<dbReference type="OrthoDB" id="9760324at2"/>
<dbReference type="GO" id="GO:0006071">
    <property type="term" value="P:glycerol metabolic process"/>
    <property type="evidence" value="ECO:0007669"/>
    <property type="project" value="InterPro"/>
</dbReference>
<dbReference type="GO" id="GO:0004371">
    <property type="term" value="F:glycerone kinase activity"/>
    <property type="evidence" value="ECO:0007669"/>
    <property type="project" value="InterPro"/>
</dbReference>
<evidence type="ECO:0000313" key="3">
    <source>
        <dbReference type="EMBL" id="SEI71449.1"/>
    </source>
</evidence>
<dbReference type="Gene3D" id="3.40.50.10170">
    <property type="match status" value="1"/>
</dbReference>
<dbReference type="GO" id="GO:0008289">
    <property type="term" value="F:lipid binding"/>
    <property type="evidence" value="ECO:0007669"/>
    <property type="project" value="UniProtKB-KW"/>
</dbReference>
<dbReference type="InterPro" id="IPR036117">
    <property type="entry name" value="DhaL_dom_sf"/>
</dbReference>
<name>A0A1H6SU21_9LACT</name>
<dbReference type="Pfam" id="PF02734">
    <property type="entry name" value="Dak2"/>
    <property type="match status" value="1"/>
</dbReference>